<evidence type="ECO:0000259" key="4">
    <source>
        <dbReference type="PROSITE" id="PS50222"/>
    </source>
</evidence>
<organism evidence="5 6">
    <name type="scientific">Trichoplax adhaerens</name>
    <name type="common">Trichoplax reptans</name>
    <dbReference type="NCBI Taxonomy" id="10228"/>
    <lineage>
        <taxon>Eukaryota</taxon>
        <taxon>Metazoa</taxon>
        <taxon>Placozoa</taxon>
        <taxon>Uniplacotomia</taxon>
        <taxon>Trichoplacea</taxon>
        <taxon>Trichoplacidae</taxon>
        <taxon>Trichoplax</taxon>
    </lineage>
</organism>
<dbReference type="AlphaFoldDB" id="B3RJJ4"/>
<keyword evidence="1" id="KW-0106">Calcium</keyword>
<feature type="region of interest" description="Disordered" evidence="3">
    <location>
        <begin position="50"/>
        <end position="85"/>
    </location>
</feature>
<dbReference type="GO" id="GO:0005509">
    <property type="term" value="F:calcium ion binding"/>
    <property type="evidence" value="ECO:0007669"/>
    <property type="project" value="InterPro"/>
</dbReference>
<dbReference type="CDD" id="cd00051">
    <property type="entry name" value="EFh"/>
    <property type="match status" value="1"/>
</dbReference>
<dbReference type="PROSITE" id="PS50222">
    <property type="entry name" value="EF_HAND_2"/>
    <property type="match status" value="2"/>
</dbReference>
<keyword evidence="6" id="KW-1185">Reference proteome</keyword>
<keyword evidence="2" id="KW-0175">Coiled coil</keyword>
<feature type="domain" description="EF-hand" evidence="4">
    <location>
        <begin position="145"/>
        <end position="180"/>
    </location>
</feature>
<proteinExistence type="predicted"/>
<accession>B3RJJ4</accession>
<evidence type="ECO:0000313" key="5">
    <source>
        <dbReference type="EMBL" id="EDV29108.1"/>
    </source>
</evidence>
<evidence type="ECO:0000256" key="1">
    <source>
        <dbReference type="ARBA" id="ARBA00022837"/>
    </source>
</evidence>
<dbReference type="OrthoDB" id="9451669at2759"/>
<evidence type="ECO:0000313" key="6">
    <source>
        <dbReference type="Proteomes" id="UP000009022"/>
    </source>
</evidence>
<dbReference type="InterPro" id="IPR018247">
    <property type="entry name" value="EF_Hand_1_Ca_BS"/>
</dbReference>
<dbReference type="Proteomes" id="UP000009022">
    <property type="component" value="Unassembled WGS sequence"/>
</dbReference>
<dbReference type="RefSeq" id="XP_002108310.1">
    <property type="nucleotide sequence ID" value="XM_002108274.1"/>
</dbReference>
<dbReference type="GeneID" id="6749525"/>
<dbReference type="InterPro" id="IPR011992">
    <property type="entry name" value="EF-hand-dom_pair"/>
</dbReference>
<dbReference type="eggNOG" id="ENOG502S48D">
    <property type="taxonomic scope" value="Eukaryota"/>
</dbReference>
<evidence type="ECO:0000256" key="3">
    <source>
        <dbReference type="SAM" id="MobiDB-lite"/>
    </source>
</evidence>
<dbReference type="SUPFAM" id="SSF47473">
    <property type="entry name" value="EF-hand"/>
    <property type="match status" value="1"/>
</dbReference>
<dbReference type="Gene3D" id="1.10.238.10">
    <property type="entry name" value="EF-hand"/>
    <property type="match status" value="1"/>
</dbReference>
<dbReference type="EMBL" id="DS985241">
    <property type="protein sequence ID" value="EDV29108.1"/>
    <property type="molecule type" value="Genomic_DNA"/>
</dbReference>
<feature type="coiled-coil region" evidence="2">
    <location>
        <begin position="10"/>
        <end position="40"/>
    </location>
</feature>
<dbReference type="STRING" id="10228.B3RJJ4"/>
<dbReference type="KEGG" id="tad:TRIADDRAFT_52648"/>
<dbReference type="InParanoid" id="B3RJJ4"/>
<dbReference type="InterPro" id="IPR002048">
    <property type="entry name" value="EF_hand_dom"/>
</dbReference>
<sequence>MTEAPRSLDTAQYMENLKEKEELKKKLAEKEKELVEALVRSYDLQKKLDKLQADKKSAPKLTSKPPKRRAGKKKKGKKDGKEDKTEDISWTTEKFYEEVAEKFPEMTLSTLLAAEKKFMEADKDGNGEIDEKELETILQQSNLLFTKFQIMEIIQSIDVDESSTLDFMECLAVIHALQQNRKTALPQSIQQNKSVIELLEKKYGEIDNRTLRQRGFIYFLQTRKVY</sequence>
<feature type="domain" description="EF-hand" evidence="4">
    <location>
        <begin position="109"/>
        <end position="144"/>
    </location>
</feature>
<name>B3RJJ4_TRIAD</name>
<protein>
    <recommendedName>
        <fullName evidence="4">EF-hand domain-containing protein</fullName>
    </recommendedName>
</protein>
<evidence type="ECO:0000256" key="2">
    <source>
        <dbReference type="SAM" id="Coils"/>
    </source>
</evidence>
<dbReference type="SMART" id="SM00054">
    <property type="entry name" value="EFh"/>
    <property type="match status" value="2"/>
</dbReference>
<dbReference type="HOGENOM" id="CLU_1226224_0_0_1"/>
<gene>
    <name evidence="5" type="ORF">TRIADDRAFT_52648</name>
</gene>
<dbReference type="CTD" id="6749525"/>
<feature type="compositionally biased region" description="Basic residues" evidence="3">
    <location>
        <begin position="65"/>
        <end position="78"/>
    </location>
</feature>
<dbReference type="PROSITE" id="PS00018">
    <property type="entry name" value="EF_HAND_1"/>
    <property type="match status" value="1"/>
</dbReference>
<dbReference type="PhylomeDB" id="B3RJJ4"/>
<reference evidence="5 6" key="1">
    <citation type="journal article" date="2008" name="Nature">
        <title>The Trichoplax genome and the nature of placozoans.</title>
        <authorList>
            <person name="Srivastava M."/>
            <person name="Begovic E."/>
            <person name="Chapman J."/>
            <person name="Putnam N.H."/>
            <person name="Hellsten U."/>
            <person name="Kawashima T."/>
            <person name="Kuo A."/>
            <person name="Mitros T."/>
            <person name="Salamov A."/>
            <person name="Carpenter M.L."/>
            <person name="Signorovitch A.Y."/>
            <person name="Moreno M.A."/>
            <person name="Kamm K."/>
            <person name="Grimwood J."/>
            <person name="Schmutz J."/>
            <person name="Shapiro H."/>
            <person name="Grigoriev I.V."/>
            <person name="Buss L.W."/>
            <person name="Schierwater B."/>
            <person name="Dellaporta S.L."/>
            <person name="Rokhsar D.S."/>
        </authorList>
    </citation>
    <scope>NUCLEOTIDE SEQUENCE [LARGE SCALE GENOMIC DNA]</scope>
    <source>
        <strain evidence="5 6">Grell-BS-1999</strain>
    </source>
</reference>